<feature type="compositionally biased region" description="Low complexity" evidence="1">
    <location>
        <begin position="811"/>
        <end position="833"/>
    </location>
</feature>
<dbReference type="AlphaFoldDB" id="A0A937RCU6"/>
<gene>
    <name evidence="2" type="ORF">I7412_12195</name>
</gene>
<feature type="compositionally biased region" description="Low complexity" evidence="1">
    <location>
        <begin position="1"/>
        <end position="25"/>
    </location>
</feature>
<feature type="region of interest" description="Disordered" evidence="1">
    <location>
        <begin position="310"/>
        <end position="331"/>
    </location>
</feature>
<dbReference type="Proteomes" id="UP000604475">
    <property type="component" value="Unassembled WGS sequence"/>
</dbReference>
<name>A0A937RCU6_9ACTN</name>
<proteinExistence type="predicted"/>
<evidence type="ECO:0008006" key="4">
    <source>
        <dbReference type="Google" id="ProtNLM"/>
    </source>
</evidence>
<feature type="region of interest" description="Disordered" evidence="1">
    <location>
        <begin position="1"/>
        <end position="37"/>
    </location>
</feature>
<evidence type="ECO:0000256" key="1">
    <source>
        <dbReference type="SAM" id="MobiDB-lite"/>
    </source>
</evidence>
<dbReference type="EMBL" id="JAEACQ010000165">
    <property type="protein sequence ID" value="MBL7627922.1"/>
    <property type="molecule type" value="Genomic_DNA"/>
</dbReference>
<organism evidence="2 3">
    <name type="scientific">Frankia nepalensis</name>
    <dbReference type="NCBI Taxonomy" id="1836974"/>
    <lineage>
        <taxon>Bacteria</taxon>
        <taxon>Bacillati</taxon>
        <taxon>Actinomycetota</taxon>
        <taxon>Actinomycetes</taxon>
        <taxon>Frankiales</taxon>
        <taxon>Frankiaceae</taxon>
        <taxon>Frankia</taxon>
    </lineage>
</organism>
<dbReference type="NCBIfam" id="TIGR04267">
    <property type="entry name" value="mod_HExxH"/>
    <property type="match status" value="1"/>
</dbReference>
<dbReference type="RefSeq" id="WP_203000284.1">
    <property type="nucleotide sequence ID" value="NZ_JADWYU010000133.1"/>
</dbReference>
<feature type="region of interest" description="Disordered" evidence="1">
    <location>
        <begin position="801"/>
        <end position="833"/>
    </location>
</feature>
<evidence type="ECO:0000313" key="3">
    <source>
        <dbReference type="Proteomes" id="UP000604475"/>
    </source>
</evidence>
<comment type="caution">
    <text evidence="2">The sequence shown here is derived from an EMBL/GenBank/DDBJ whole genome shotgun (WGS) entry which is preliminary data.</text>
</comment>
<protein>
    <recommendedName>
        <fullName evidence="4">HEXXH motif domain-containing protein</fullName>
    </recommendedName>
</protein>
<dbReference type="PANTHER" id="PTHR48125:SF12">
    <property type="entry name" value="AT HOOK TRANSCRIPTION FACTOR FAMILY-RELATED"/>
    <property type="match status" value="1"/>
</dbReference>
<feature type="compositionally biased region" description="Basic and acidic residues" evidence="1">
    <location>
        <begin position="310"/>
        <end position="321"/>
    </location>
</feature>
<reference evidence="2" key="1">
    <citation type="submission" date="2020-12" db="EMBL/GenBank/DDBJ databases">
        <title>Genomic characterization of non-nitrogen-fixing Frankia strains.</title>
        <authorList>
            <person name="Carlos-Shanley C."/>
            <person name="Guerra T."/>
            <person name="Hahn D."/>
        </authorList>
    </citation>
    <scope>NUCLEOTIDE SEQUENCE</scope>
    <source>
        <strain evidence="2">CN6</strain>
    </source>
</reference>
<keyword evidence="3" id="KW-1185">Reference proteome</keyword>
<evidence type="ECO:0000313" key="2">
    <source>
        <dbReference type="EMBL" id="MBL7627922.1"/>
    </source>
</evidence>
<dbReference type="PANTHER" id="PTHR48125">
    <property type="entry name" value="LP07818P1"/>
    <property type="match status" value="1"/>
</dbReference>
<dbReference type="InterPro" id="IPR026337">
    <property type="entry name" value="AKG_HExxH"/>
</dbReference>
<accession>A0A937RCU6</accession>
<sequence length="833" mass="86334">MLTRCPAPTGGTANPPGEAPAAPAAPAAPPSQPSHPSLTRYRLALDEFDAIASGHGDLATLRAGQLSRRMLLVQALVGAVAEHRPDLAELADLDASLAVLRAAHRAGRAEVDRLLLHPQVGVWGMRCLRLLFGHAAAGDRKAAGDQKAGVNQKVGVNLEAAPPRLDGADSGTLAAQIGCFGTLAATAAMLVGRECDVVAHALDGGLMFPTLGRATVPGLSGWARIRVGLPAGGRPPAAPRPGTRAVSLSVLSPGEPQAVLARFDVELDACPDARTGFDPRAFGALDPTAVRSGVVDRAVGVTVWDATGTRHDATGTRDTGPRDAAGGSDAPAWQPLRALVSEVDGRRLVVDLDDVDPFRSFHHVPPTPRLSDEELVVWRLRLDEAWALLVRHHPGRATTVASALASLIPLRAPRDAEELSASSADACGAVALTLPHSGLALAGSLIHELAHSRLSALLDLVPLFEPDRRAVYFSPWRRDPRPVPGLTQGAFAFLALTDFWNDHRLAAGGAGGRLAQFEYARWRAELPGVLDILMGSGVLTGLGERFVGGMRRGLAAIADGEVPEEAAALADLANAEHWITWRLRNVHPRAAFIDTLGYAWRTGHACPPLPATAVPATAVSAGAARAAVSDPAAPDALAPSAPRFVTHGRLSLSYLRLREPERFAELAREPSRLGAAVPAACPADLLLLTGQAAAASALYQDLIAARPDGIDLWAGFALSRRAARGGGDPLVRRPEVALALYRHLRAAGAAPSPAELADWLAAGAVTSRPGPAVGATPPTAVEGGVAVGGVAGSVAVGGVLATGHSGDGSNTKSTRTPSATSRTSGWSSRSTRR</sequence>